<dbReference type="RefSeq" id="WP_039871012.1">
    <property type="nucleotide sequence ID" value="NZ_BPTR01000001.1"/>
</dbReference>
<gene>
    <name evidence="1" type="ORF">PRRU23_21390</name>
</gene>
<dbReference type="EMBL" id="BPTR01000001">
    <property type="protein sequence ID" value="GJG28439.1"/>
    <property type="molecule type" value="Genomic_DNA"/>
</dbReference>
<dbReference type="AlphaFoldDB" id="A0AA37HYP5"/>
<organism evidence="1 2">
    <name type="scientific">Segatella bryantii</name>
    <name type="common">Prevotella bryantii</name>
    <dbReference type="NCBI Taxonomy" id="77095"/>
    <lineage>
        <taxon>Bacteria</taxon>
        <taxon>Pseudomonadati</taxon>
        <taxon>Bacteroidota</taxon>
        <taxon>Bacteroidia</taxon>
        <taxon>Bacteroidales</taxon>
        <taxon>Prevotellaceae</taxon>
        <taxon>Segatella</taxon>
    </lineage>
</organism>
<accession>A0AA37HYP5</accession>
<reference evidence="1" key="1">
    <citation type="submission" date="2021-08" db="EMBL/GenBank/DDBJ databases">
        <title>Prevotella lacticifex sp. nov., isolated from rumen of cow.</title>
        <authorList>
            <person name="Shinkai T."/>
            <person name="Ikeyama N."/>
            <person name="Kumagai M."/>
            <person name="Ohmori H."/>
            <person name="Sakamoto M."/>
            <person name="Ohkuma M."/>
            <person name="Mitsumori M."/>
        </authorList>
    </citation>
    <scope>NUCLEOTIDE SEQUENCE</scope>
    <source>
        <strain evidence="1">DSM 11371</strain>
    </source>
</reference>
<sequence length="112" mass="13407">MQEKYLGQKKFSQSTQRRKDIKEFEVYKKEILLNSSRTKKTWRLCVLGVRFYINYSVTCLFDATMPEKYLGQKKISQRAQRRKDIKEYEAYKKDTLKLFASLKKLGVFAFLA</sequence>
<protein>
    <submittedName>
        <fullName evidence="1">Uncharacterized protein</fullName>
    </submittedName>
</protein>
<evidence type="ECO:0000313" key="1">
    <source>
        <dbReference type="EMBL" id="GJG28439.1"/>
    </source>
</evidence>
<proteinExistence type="predicted"/>
<dbReference type="Proteomes" id="UP000887043">
    <property type="component" value="Unassembled WGS sequence"/>
</dbReference>
<evidence type="ECO:0000313" key="2">
    <source>
        <dbReference type="Proteomes" id="UP000887043"/>
    </source>
</evidence>
<comment type="caution">
    <text evidence="1">The sequence shown here is derived from an EMBL/GenBank/DDBJ whole genome shotgun (WGS) entry which is preliminary data.</text>
</comment>
<name>A0AA37HYP5_SEGBR</name>